<evidence type="ECO:0000313" key="10">
    <source>
        <dbReference type="Proteomes" id="UP000061809"/>
    </source>
</evidence>
<dbReference type="Pfam" id="PF08842">
    <property type="entry name" value="Mfa2"/>
    <property type="match status" value="1"/>
</dbReference>
<evidence type="ECO:0000256" key="6">
    <source>
        <dbReference type="ARBA" id="ARBA00023237"/>
    </source>
</evidence>
<dbReference type="GO" id="GO:0009279">
    <property type="term" value="C:cell outer membrane"/>
    <property type="evidence" value="ECO:0007669"/>
    <property type="project" value="UniProtKB-SubCell"/>
</dbReference>
<dbReference type="RefSeq" id="WP_029426197.1">
    <property type="nucleotide sequence ID" value="NZ_CP012801.1"/>
</dbReference>
<reference evidence="8 10" key="1">
    <citation type="journal article" date="2015" name="Science">
        <title>Genetic determinants of in vivo fitness and diet responsiveness in multiple human gut Bacteroides.</title>
        <authorList>
            <person name="Wu M."/>
            <person name="McNulty N.P."/>
            <person name="Rodionov D.A."/>
            <person name="Khoroshkin M.S."/>
            <person name="Griffin N.W."/>
            <person name="Cheng J."/>
            <person name="Latreille P."/>
            <person name="Kerstetter R.A."/>
            <person name="Terrapon N."/>
            <person name="Henrissat B."/>
            <person name="Osterman A.L."/>
            <person name="Gordon J.I."/>
        </authorList>
    </citation>
    <scope>NUCLEOTIDE SEQUENCE [LARGE SCALE GENOMIC DNA]</scope>
    <source>
        <strain evidence="8 10">WH2</strain>
    </source>
</reference>
<comment type="similarity">
    <text evidence="2">Belongs to the bacteroidetes fimbrillin superfamily. FimB/Mfa2 family.</text>
</comment>
<reference evidence="9 11" key="2">
    <citation type="journal article" date="2019" name="Nat. Med.">
        <title>A library of human gut bacterial isolates paired with longitudinal multiomics data enables mechanistic microbiome research.</title>
        <authorList>
            <person name="Poyet M."/>
            <person name="Groussin M."/>
            <person name="Gibbons S.M."/>
            <person name="Avila-Pacheco J."/>
            <person name="Jiang X."/>
            <person name="Kearney S.M."/>
            <person name="Perrotta A.R."/>
            <person name="Berdy B."/>
            <person name="Zhao S."/>
            <person name="Lieberman T.D."/>
            <person name="Swanson P.K."/>
            <person name="Smith M."/>
            <person name="Roesemann S."/>
            <person name="Alexander J.E."/>
            <person name="Rich S.A."/>
            <person name="Livny J."/>
            <person name="Vlamakis H."/>
            <person name="Clish C."/>
            <person name="Bullock K."/>
            <person name="Deik A."/>
            <person name="Scott J."/>
            <person name="Pierce K.A."/>
            <person name="Xavier R.J."/>
            <person name="Alm E.J."/>
        </authorList>
    </citation>
    <scope>NUCLEOTIDE SEQUENCE [LARGE SCALE GENOMIC DNA]</scope>
    <source>
        <strain evidence="9 11">BIOML-A8</strain>
    </source>
</reference>
<name>A0A0P0FWU0_9BACE</name>
<dbReference type="Gene3D" id="2.60.40.2100">
    <property type="match status" value="1"/>
</dbReference>
<evidence type="ECO:0000313" key="11">
    <source>
        <dbReference type="Proteomes" id="UP000482653"/>
    </source>
</evidence>
<keyword evidence="7" id="KW-0449">Lipoprotein</keyword>
<dbReference type="KEGG" id="bcel:BcellWH2_02551"/>
<dbReference type="Proteomes" id="UP000482653">
    <property type="component" value="Unassembled WGS sequence"/>
</dbReference>
<dbReference type="PATRIC" id="fig|246787.4.peg.2628"/>
<dbReference type="InterPro" id="IPR014941">
    <property type="entry name" value="FimB/Mfa2/Mfa3"/>
</dbReference>
<keyword evidence="3" id="KW-0732">Signal</keyword>
<proteinExistence type="inferred from homology"/>
<organism evidence="8 10">
    <name type="scientific">Bacteroides cellulosilyticus</name>
    <dbReference type="NCBI Taxonomy" id="246787"/>
    <lineage>
        <taxon>Bacteria</taxon>
        <taxon>Pseudomonadati</taxon>
        <taxon>Bacteroidota</taxon>
        <taxon>Bacteroidia</taxon>
        <taxon>Bacteroidales</taxon>
        <taxon>Bacteroidaceae</taxon>
        <taxon>Bacteroides</taxon>
    </lineage>
</organism>
<accession>A0A0P0FWU0</accession>
<evidence type="ECO:0000313" key="8">
    <source>
        <dbReference type="EMBL" id="ALJ59790.1"/>
    </source>
</evidence>
<keyword evidence="6" id="KW-0998">Cell outer membrane</keyword>
<keyword evidence="4" id="KW-0472">Membrane</keyword>
<dbReference type="EMBL" id="CP012801">
    <property type="protein sequence ID" value="ALJ59790.1"/>
    <property type="molecule type" value="Genomic_DNA"/>
</dbReference>
<evidence type="ECO:0000256" key="7">
    <source>
        <dbReference type="ARBA" id="ARBA00023288"/>
    </source>
</evidence>
<dbReference type="AlphaFoldDB" id="A0A0P0FWU0"/>
<protein>
    <submittedName>
        <fullName evidence="9">FimB/Mfa2 family fimbrial subunit</fullName>
    </submittedName>
    <submittedName>
        <fullName evidence="8">Fimbrillin-A associated anchor proteins Mfa1 and Mfa2</fullName>
    </submittedName>
</protein>
<sequence>MFGKTKSLFFIVTSLLFIASCDSIREDLPRCELWLEFTFDYNMEYADAFNPQVKSVDVFVFDSDDKLVLSKRAESTELIGGNRMPLTDELDFGNYKVLTVGGLSDKFSALGNGGSGMALRSTTYQQVTLALNRESDIVDFEFPHLYFGAIVEVNHLPSNTSHNVYQVNMVRNTNRFNIALMDYEGREETENQYSFEIQSPENAIYSWENEPTGQGPITYASHYSGPGETSEVLMSARMNTMRLFNRTGWDYRFIIRNADTGTEVWSYDLMKLLSIARPEYRHDGTVLPFQEYLDRQSEWSLMFSVVEKPGGGFLQIGLLVGPWVYWLHDIEI</sequence>
<gene>
    <name evidence="8" type="ORF">BcellWH2_02551</name>
    <name evidence="9" type="ORF">F2Y87_16855</name>
</gene>
<evidence type="ECO:0000256" key="3">
    <source>
        <dbReference type="ARBA" id="ARBA00022729"/>
    </source>
</evidence>
<dbReference type="EMBL" id="VVYX01000020">
    <property type="protein sequence ID" value="KAA5417182.1"/>
    <property type="molecule type" value="Genomic_DNA"/>
</dbReference>
<dbReference type="Gene3D" id="2.60.40.2090">
    <property type="match status" value="1"/>
</dbReference>
<evidence type="ECO:0000256" key="4">
    <source>
        <dbReference type="ARBA" id="ARBA00023136"/>
    </source>
</evidence>
<keyword evidence="5" id="KW-0564">Palmitate</keyword>
<evidence type="ECO:0000256" key="5">
    <source>
        <dbReference type="ARBA" id="ARBA00023139"/>
    </source>
</evidence>
<evidence type="ECO:0000313" key="9">
    <source>
        <dbReference type="EMBL" id="KAA5417182.1"/>
    </source>
</evidence>
<dbReference type="Proteomes" id="UP000061809">
    <property type="component" value="Chromosome"/>
</dbReference>
<evidence type="ECO:0000256" key="1">
    <source>
        <dbReference type="ARBA" id="ARBA00004442"/>
    </source>
</evidence>
<dbReference type="PROSITE" id="PS51257">
    <property type="entry name" value="PROKAR_LIPOPROTEIN"/>
    <property type="match status" value="1"/>
</dbReference>
<evidence type="ECO:0000256" key="2">
    <source>
        <dbReference type="ARBA" id="ARBA00007248"/>
    </source>
</evidence>
<comment type="subcellular location">
    <subcellularLocation>
        <location evidence="1">Cell outer membrane</location>
    </subcellularLocation>
</comment>